<accession>A0ACB9XX94</accession>
<dbReference type="EMBL" id="CM043786">
    <property type="protein sequence ID" value="KAI4831360.1"/>
    <property type="molecule type" value="Genomic_DNA"/>
</dbReference>
<evidence type="ECO:0000313" key="2">
    <source>
        <dbReference type="Proteomes" id="UP001057452"/>
    </source>
</evidence>
<reference evidence="1" key="1">
    <citation type="submission" date="2022-05" db="EMBL/GenBank/DDBJ databases">
        <title>Chromosome-level genome of Chaenocephalus aceratus.</title>
        <authorList>
            <person name="Park H."/>
        </authorList>
    </citation>
    <scope>NUCLEOTIDE SEQUENCE</scope>
    <source>
        <strain evidence="1">KU_202001</strain>
    </source>
</reference>
<sequence>MLYVRAMADYSPEQDPSIPCADAGMSFKKGDVLEVVDQTDALWWQAKKNCPTTPPAPDSSPPPTCSTEAEGVLVVSPYQPNTCNTL</sequence>
<dbReference type="Proteomes" id="UP001057452">
    <property type="component" value="Chromosome 2"/>
</dbReference>
<evidence type="ECO:0000313" key="1">
    <source>
        <dbReference type="EMBL" id="KAI4831360.1"/>
    </source>
</evidence>
<organism evidence="1 2">
    <name type="scientific">Chaenocephalus aceratus</name>
    <name type="common">Blackfin icefish</name>
    <name type="synonym">Chaenichthys aceratus</name>
    <dbReference type="NCBI Taxonomy" id="36190"/>
    <lineage>
        <taxon>Eukaryota</taxon>
        <taxon>Metazoa</taxon>
        <taxon>Chordata</taxon>
        <taxon>Craniata</taxon>
        <taxon>Vertebrata</taxon>
        <taxon>Euteleostomi</taxon>
        <taxon>Actinopterygii</taxon>
        <taxon>Neopterygii</taxon>
        <taxon>Teleostei</taxon>
        <taxon>Neoteleostei</taxon>
        <taxon>Acanthomorphata</taxon>
        <taxon>Eupercaria</taxon>
        <taxon>Perciformes</taxon>
        <taxon>Notothenioidei</taxon>
        <taxon>Channichthyidae</taxon>
        <taxon>Chaenocephalus</taxon>
    </lineage>
</organism>
<comment type="caution">
    <text evidence="1">The sequence shown here is derived from an EMBL/GenBank/DDBJ whole genome shotgun (WGS) entry which is preliminary data.</text>
</comment>
<proteinExistence type="predicted"/>
<keyword evidence="2" id="KW-1185">Reference proteome</keyword>
<name>A0ACB9XX94_CHAAC</name>
<gene>
    <name evidence="1" type="ORF">KUCAC02_000906</name>
</gene>
<protein>
    <submittedName>
        <fullName evidence="1">Uncharacterized protein</fullName>
    </submittedName>
</protein>